<keyword evidence="1" id="KW-0472">Membrane</keyword>
<keyword evidence="1" id="KW-0812">Transmembrane</keyword>
<evidence type="ECO:0000313" key="3">
    <source>
        <dbReference type="Proteomes" id="UP000291116"/>
    </source>
</evidence>
<feature type="transmembrane region" description="Helical" evidence="1">
    <location>
        <begin position="30"/>
        <end position="47"/>
    </location>
</feature>
<keyword evidence="3" id="KW-1185">Reference proteome</keyword>
<dbReference type="EMBL" id="CAACVS010000301">
    <property type="protein sequence ID" value="VEU40704.1"/>
    <property type="molecule type" value="Genomic_DNA"/>
</dbReference>
<evidence type="ECO:0000256" key="1">
    <source>
        <dbReference type="SAM" id="Phobius"/>
    </source>
</evidence>
<protein>
    <submittedName>
        <fullName evidence="2">Uncharacterized protein</fullName>
    </submittedName>
</protein>
<dbReference type="AlphaFoldDB" id="A0A448ZF87"/>
<dbReference type="Proteomes" id="UP000291116">
    <property type="component" value="Unassembled WGS sequence"/>
</dbReference>
<sequence>MTDMTSIILLIQSIGNVVIHRLVVVVVRDAIFAFSFLVGITFNAFYLDTEVLGSKVLDNDFRLLVDLFSVIIGFL</sequence>
<name>A0A448ZF87_9STRA</name>
<organism evidence="2 3">
    <name type="scientific">Pseudo-nitzschia multistriata</name>
    <dbReference type="NCBI Taxonomy" id="183589"/>
    <lineage>
        <taxon>Eukaryota</taxon>
        <taxon>Sar</taxon>
        <taxon>Stramenopiles</taxon>
        <taxon>Ochrophyta</taxon>
        <taxon>Bacillariophyta</taxon>
        <taxon>Bacillariophyceae</taxon>
        <taxon>Bacillariophycidae</taxon>
        <taxon>Bacillariales</taxon>
        <taxon>Bacillariaceae</taxon>
        <taxon>Pseudo-nitzschia</taxon>
    </lineage>
</organism>
<reference evidence="2 3" key="1">
    <citation type="submission" date="2019-01" db="EMBL/GenBank/DDBJ databases">
        <authorList>
            <person name="Ferrante I. M."/>
        </authorList>
    </citation>
    <scope>NUCLEOTIDE SEQUENCE [LARGE SCALE GENOMIC DNA]</scope>
    <source>
        <strain evidence="2 3">B856</strain>
    </source>
</reference>
<gene>
    <name evidence="2" type="ORF">PSNMU_V1.4_AUG-EV-PASAV3_0075990</name>
</gene>
<accession>A0A448ZF87</accession>
<proteinExistence type="predicted"/>
<feature type="transmembrane region" description="Helical" evidence="1">
    <location>
        <begin position="7"/>
        <end position="24"/>
    </location>
</feature>
<keyword evidence="1" id="KW-1133">Transmembrane helix</keyword>
<evidence type="ECO:0000313" key="2">
    <source>
        <dbReference type="EMBL" id="VEU40704.1"/>
    </source>
</evidence>